<evidence type="ECO:0000256" key="1">
    <source>
        <dbReference type="SAM" id="MobiDB-lite"/>
    </source>
</evidence>
<dbReference type="Proteomes" id="UP000334019">
    <property type="component" value="Chromosome"/>
</dbReference>
<name>A0A5Q2RGN4_9ACTN</name>
<proteinExistence type="predicted"/>
<dbReference type="RefSeq" id="WP_153758088.1">
    <property type="nucleotide sequence ID" value="NZ_CP045851.1"/>
</dbReference>
<organism evidence="2 3">
    <name type="scientific">Actinomarinicola tropica</name>
    <dbReference type="NCBI Taxonomy" id="2789776"/>
    <lineage>
        <taxon>Bacteria</taxon>
        <taxon>Bacillati</taxon>
        <taxon>Actinomycetota</taxon>
        <taxon>Acidimicrobiia</taxon>
        <taxon>Acidimicrobiales</taxon>
        <taxon>Iamiaceae</taxon>
        <taxon>Actinomarinicola</taxon>
    </lineage>
</organism>
<evidence type="ECO:0000313" key="2">
    <source>
        <dbReference type="EMBL" id="QGG93982.1"/>
    </source>
</evidence>
<sequence length="145" mass="16016">MSYMVIFRTPEGKPGYQQAEEVHEVVETVERLRNEDGVENVRIYRMEEVAFEYKVRYTVELKDPSGATEDTPAVEAAPSPAPATETLSWDDDEAASGDAPAPFDQMAVDHTEAPRWGEPAEEQGEPVGVGDEGDDSQARRGLFGR</sequence>
<dbReference type="KEGG" id="atq:GH723_02030"/>
<reference evidence="2 3" key="1">
    <citation type="submission" date="2019-11" db="EMBL/GenBank/DDBJ databases">
        <authorList>
            <person name="He Y."/>
        </authorList>
    </citation>
    <scope>NUCLEOTIDE SEQUENCE [LARGE SCALE GENOMIC DNA]</scope>
    <source>
        <strain evidence="2 3">SCSIO 58843</strain>
    </source>
</reference>
<dbReference type="AlphaFoldDB" id="A0A5Q2RGN4"/>
<protein>
    <submittedName>
        <fullName evidence="2">Uncharacterized protein</fullName>
    </submittedName>
</protein>
<evidence type="ECO:0000313" key="3">
    <source>
        <dbReference type="Proteomes" id="UP000334019"/>
    </source>
</evidence>
<gene>
    <name evidence="2" type="ORF">GH723_02030</name>
</gene>
<accession>A0A5Q2RGN4</accession>
<keyword evidence="3" id="KW-1185">Reference proteome</keyword>
<feature type="region of interest" description="Disordered" evidence="1">
    <location>
        <begin position="63"/>
        <end position="145"/>
    </location>
</feature>
<dbReference type="EMBL" id="CP045851">
    <property type="protein sequence ID" value="QGG93982.1"/>
    <property type="molecule type" value="Genomic_DNA"/>
</dbReference>